<feature type="region of interest" description="Disordered" evidence="3">
    <location>
        <begin position="187"/>
        <end position="263"/>
    </location>
</feature>
<keyword evidence="1 2" id="KW-0694">RNA-binding</keyword>
<gene>
    <name evidence="5" type="ORF">BGZ96_008813</name>
</gene>
<feature type="compositionally biased region" description="Pro residues" evidence="3">
    <location>
        <begin position="238"/>
        <end position="247"/>
    </location>
</feature>
<evidence type="ECO:0000259" key="4">
    <source>
        <dbReference type="PROSITE" id="PS50102"/>
    </source>
</evidence>
<organism evidence="5 6">
    <name type="scientific">Linnemannia gamsii</name>
    <dbReference type="NCBI Taxonomy" id="64522"/>
    <lineage>
        <taxon>Eukaryota</taxon>
        <taxon>Fungi</taxon>
        <taxon>Fungi incertae sedis</taxon>
        <taxon>Mucoromycota</taxon>
        <taxon>Mortierellomycotina</taxon>
        <taxon>Mortierellomycetes</taxon>
        <taxon>Mortierellales</taxon>
        <taxon>Mortierellaceae</taxon>
        <taxon>Linnemannia</taxon>
    </lineage>
</organism>
<dbReference type="InterPro" id="IPR000504">
    <property type="entry name" value="RRM_dom"/>
</dbReference>
<feature type="domain" description="RRM" evidence="4">
    <location>
        <begin position="48"/>
        <end position="156"/>
    </location>
</feature>
<dbReference type="PROSITE" id="PS50102">
    <property type="entry name" value="RRM"/>
    <property type="match status" value="2"/>
</dbReference>
<proteinExistence type="predicted"/>
<dbReference type="EMBL" id="JAAAIM010000506">
    <property type="protein sequence ID" value="KAG0287245.1"/>
    <property type="molecule type" value="Genomic_DNA"/>
</dbReference>
<feature type="region of interest" description="Disordered" evidence="3">
    <location>
        <begin position="1"/>
        <end position="41"/>
    </location>
</feature>
<keyword evidence="6" id="KW-1185">Reference proteome</keyword>
<dbReference type="Gene3D" id="3.30.70.330">
    <property type="match status" value="2"/>
</dbReference>
<accession>A0ABQ7JXM9</accession>
<dbReference type="Pfam" id="PF00076">
    <property type="entry name" value="RRM_1"/>
    <property type="match status" value="2"/>
</dbReference>
<feature type="compositionally biased region" description="Low complexity" evidence="3">
    <location>
        <begin position="216"/>
        <end position="237"/>
    </location>
</feature>
<dbReference type="PANTHER" id="PTHR10501">
    <property type="entry name" value="U1 SMALL NUCLEAR RIBONUCLEOPROTEIN A/U2 SMALL NUCLEAR RIBONUCLEOPROTEIN B"/>
    <property type="match status" value="1"/>
</dbReference>
<reference evidence="5 6" key="1">
    <citation type="journal article" date="2020" name="Fungal Divers.">
        <title>Resolving the Mortierellaceae phylogeny through synthesis of multi-gene phylogenetics and phylogenomics.</title>
        <authorList>
            <person name="Vandepol N."/>
            <person name="Liber J."/>
            <person name="Desiro A."/>
            <person name="Na H."/>
            <person name="Kennedy M."/>
            <person name="Barry K."/>
            <person name="Grigoriev I.V."/>
            <person name="Miller A.N."/>
            <person name="O'Donnell K."/>
            <person name="Stajich J.E."/>
            <person name="Bonito G."/>
        </authorList>
    </citation>
    <scope>NUCLEOTIDE SEQUENCE [LARGE SCALE GENOMIC DNA]</scope>
    <source>
        <strain evidence="5 6">AD045</strain>
    </source>
</reference>
<dbReference type="SUPFAM" id="SSF54928">
    <property type="entry name" value="RNA-binding domain, RBD"/>
    <property type="match status" value="1"/>
</dbReference>
<feature type="compositionally biased region" description="Low complexity" evidence="3">
    <location>
        <begin position="8"/>
        <end position="39"/>
    </location>
</feature>
<comment type="caution">
    <text evidence="5">The sequence shown here is derived from an EMBL/GenBank/DDBJ whole genome shotgun (WGS) entry which is preliminary data.</text>
</comment>
<dbReference type="CDD" id="cd12247">
    <property type="entry name" value="RRM2_U1A_like"/>
    <property type="match status" value="1"/>
</dbReference>
<dbReference type="InterPro" id="IPR012677">
    <property type="entry name" value="Nucleotide-bd_a/b_plait_sf"/>
</dbReference>
<dbReference type="Proteomes" id="UP001194696">
    <property type="component" value="Unassembled WGS sequence"/>
</dbReference>
<evidence type="ECO:0000313" key="6">
    <source>
        <dbReference type="Proteomes" id="UP001194696"/>
    </source>
</evidence>
<evidence type="ECO:0000256" key="3">
    <source>
        <dbReference type="SAM" id="MobiDB-lite"/>
    </source>
</evidence>
<dbReference type="CDD" id="cd12246">
    <property type="entry name" value="RRM1_U1A_like"/>
    <property type="match status" value="1"/>
</dbReference>
<name>A0ABQ7JXM9_9FUNG</name>
<evidence type="ECO:0000313" key="5">
    <source>
        <dbReference type="EMBL" id="KAG0287245.1"/>
    </source>
</evidence>
<feature type="compositionally biased region" description="Low complexity" evidence="3">
    <location>
        <begin position="194"/>
        <end position="206"/>
    </location>
</feature>
<feature type="compositionally biased region" description="Low complexity" evidence="3">
    <location>
        <begin position="248"/>
        <end position="261"/>
    </location>
</feature>
<evidence type="ECO:0000256" key="2">
    <source>
        <dbReference type="PROSITE-ProRule" id="PRU00176"/>
    </source>
</evidence>
<sequence>MDVVMTQAPPTEDTTADASTSAPAPAAAAAAGAPTTDMAVDNTPVPSPTLYIKNLNEKIKLDVIPHHHYFPDSLTNSASPLPAIYFYNHLVVLKKSLKALFGQYGQVLEIVAHSNIRMRGQAFVVFEDQESASKALAEVQSFPLYGKPMVIQFSKSKSDVHAKKDGDFDEHHKQRLLTKEKFANDFKHKKRQQKLQAKQQALAQEQQRLHEEQHAAHLAQQQQQQALFAQQQQQNPYHPHPQYPPYGAPAGAGAPSSLPSGAAGGVPMVPDEYLPRNSILFLQNLPQESTVEAQLVSLFQQYPGFKEVRMVPGKKGIAFVEYDNEYYSAAAKTALADYQIGPEHKMKVTFARK</sequence>
<evidence type="ECO:0000256" key="1">
    <source>
        <dbReference type="ARBA" id="ARBA00022884"/>
    </source>
</evidence>
<protein>
    <recommendedName>
        <fullName evidence="4">RRM domain-containing protein</fullName>
    </recommendedName>
</protein>
<feature type="domain" description="RRM" evidence="4">
    <location>
        <begin position="278"/>
        <end position="353"/>
    </location>
</feature>
<dbReference type="InterPro" id="IPR035979">
    <property type="entry name" value="RBD_domain_sf"/>
</dbReference>
<dbReference type="SMART" id="SM00360">
    <property type="entry name" value="RRM"/>
    <property type="match status" value="2"/>
</dbReference>